<evidence type="ECO:0000313" key="8">
    <source>
        <dbReference type="Proteomes" id="UP000094869"/>
    </source>
</evidence>
<organism evidence="3 6">
    <name type="scientific">Eisenbergiella tayi</name>
    <dbReference type="NCBI Taxonomy" id="1432052"/>
    <lineage>
        <taxon>Bacteria</taxon>
        <taxon>Bacillati</taxon>
        <taxon>Bacillota</taxon>
        <taxon>Clostridia</taxon>
        <taxon>Lachnospirales</taxon>
        <taxon>Lachnospiraceae</taxon>
        <taxon>Eisenbergiella</taxon>
    </lineage>
</organism>
<dbReference type="NCBIfam" id="TIGR00426">
    <property type="entry name" value="competence protein ComEA helix-hairpin-helix repeat region"/>
    <property type="match status" value="1"/>
</dbReference>
<reference evidence="3 6" key="1">
    <citation type="submission" date="2016-07" db="EMBL/GenBank/DDBJ databases">
        <title>Characterization of isolates of Eisenbergiella tayi derived from blood cultures, using whole genome sequencing.</title>
        <authorList>
            <person name="Burdz T."/>
            <person name="Wiebe D."/>
            <person name="Huynh C."/>
            <person name="Bernard K."/>
        </authorList>
    </citation>
    <scope>NUCLEOTIDE SEQUENCE [LARGE SCALE GENOMIC DNA]</scope>
    <source>
        <strain evidence="3 6">NML 110608</strain>
    </source>
</reference>
<protein>
    <submittedName>
        <fullName evidence="3">ComE operon protein 1</fullName>
    </submittedName>
</protein>
<dbReference type="AlphaFoldDB" id="A0A1E3A442"/>
<dbReference type="InterPro" id="IPR010994">
    <property type="entry name" value="RuvA_2-like"/>
</dbReference>
<evidence type="ECO:0000259" key="2">
    <source>
        <dbReference type="SMART" id="SM00278"/>
    </source>
</evidence>
<dbReference type="PANTHER" id="PTHR21180:SF32">
    <property type="entry name" value="ENDONUCLEASE_EXONUCLEASE_PHOSPHATASE FAMILY DOMAIN-CONTAINING PROTEIN 1"/>
    <property type="match status" value="1"/>
</dbReference>
<dbReference type="InterPro" id="IPR051675">
    <property type="entry name" value="Endo/Exo/Phosphatase_dom_1"/>
</dbReference>
<dbReference type="RefSeq" id="WP_069153695.1">
    <property type="nucleotide sequence ID" value="NZ_DAWDRA010000092.1"/>
</dbReference>
<feature type="domain" description="Helix-hairpin-helix DNA-binding motif class 1" evidence="2">
    <location>
        <begin position="163"/>
        <end position="182"/>
    </location>
</feature>
<dbReference type="EMBL" id="MEHD01000006">
    <property type="protein sequence ID" value="ODR61612.1"/>
    <property type="molecule type" value="Genomic_DNA"/>
</dbReference>
<dbReference type="SUPFAM" id="SSF47781">
    <property type="entry name" value="RuvA domain 2-like"/>
    <property type="match status" value="1"/>
</dbReference>
<dbReference type="OrthoDB" id="9790239at2"/>
<dbReference type="Proteomes" id="UP000094271">
    <property type="component" value="Unassembled WGS sequence"/>
</dbReference>
<evidence type="ECO:0000313" key="4">
    <source>
        <dbReference type="EMBL" id="ODR48364.1"/>
    </source>
</evidence>
<evidence type="ECO:0000313" key="7">
    <source>
        <dbReference type="Proteomes" id="UP000094271"/>
    </source>
</evidence>
<dbReference type="SMART" id="SM00278">
    <property type="entry name" value="HhH1"/>
    <property type="match status" value="2"/>
</dbReference>
<dbReference type="GO" id="GO:0015628">
    <property type="term" value="P:protein secretion by the type II secretion system"/>
    <property type="evidence" value="ECO:0007669"/>
    <property type="project" value="TreeGrafter"/>
</dbReference>
<name>A0A1E3A442_9FIRM</name>
<dbReference type="GO" id="GO:0006281">
    <property type="term" value="P:DNA repair"/>
    <property type="evidence" value="ECO:0007669"/>
    <property type="project" value="InterPro"/>
</dbReference>
<dbReference type="PANTHER" id="PTHR21180">
    <property type="entry name" value="ENDONUCLEASE/EXONUCLEASE/PHOSPHATASE FAMILY DOMAIN-CONTAINING PROTEIN 1"/>
    <property type="match status" value="1"/>
</dbReference>
<feature type="region of interest" description="Disordered" evidence="1">
    <location>
        <begin position="32"/>
        <end position="62"/>
    </location>
</feature>
<accession>A0A1E3A442</accession>
<dbReference type="EMBL" id="MEHA01000017">
    <property type="protein sequence ID" value="ODR48364.1"/>
    <property type="molecule type" value="Genomic_DNA"/>
</dbReference>
<feature type="domain" description="Helix-hairpin-helix DNA-binding motif class 1" evidence="2">
    <location>
        <begin position="193"/>
        <end position="212"/>
    </location>
</feature>
<dbReference type="InterPro" id="IPR019554">
    <property type="entry name" value="Soluble_ligand-bd"/>
</dbReference>
<reference evidence="4 7" key="3">
    <citation type="submission" date="2016-08" db="EMBL/GenBank/DDBJ databases">
        <authorList>
            <person name="Seilhamer J.J."/>
        </authorList>
    </citation>
    <scope>NUCLEOTIDE SEQUENCE [LARGE SCALE GENOMIC DNA]</scope>
    <source>
        <strain evidence="4 7">NML150140-1</strain>
    </source>
</reference>
<dbReference type="GO" id="GO:0015627">
    <property type="term" value="C:type II protein secretion system complex"/>
    <property type="evidence" value="ECO:0007669"/>
    <property type="project" value="TreeGrafter"/>
</dbReference>
<dbReference type="InterPro" id="IPR004509">
    <property type="entry name" value="Competence_ComEA_HhH"/>
</dbReference>
<evidence type="ECO:0000313" key="6">
    <source>
        <dbReference type="Proteomes" id="UP000094067"/>
    </source>
</evidence>
<gene>
    <name evidence="3" type="primary">comEA</name>
    <name evidence="4" type="ORF">BEI59_20595</name>
    <name evidence="3" type="ORF">BEI61_03945</name>
    <name evidence="5" type="ORF">BEI63_01405</name>
</gene>
<dbReference type="Proteomes" id="UP000094869">
    <property type="component" value="Unassembled WGS sequence"/>
</dbReference>
<evidence type="ECO:0000313" key="3">
    <source>
        <dbReference type="EMBL" id="ODM03151.1"/>
    </source>
</evidence>
<dbReference type="Pfam" id="PF12836">
    <property type="entry name" value="HHH_3"/>
    <property type="match status" value="1"/>
</dbReference>
<dbReference type="PATRIC" id="fig|1432052.4.peg.4370"/>
<dbReference type="Proteomes" id="UP000094067">
    <property type="component" value="Unassembled WGS sequence"/>
</dbReference>
<dbReference type="Pfam" id="PF10531">
    <property type="entry name" value="SLBB"/>
    <property type="match status" value="1"/>
</dbReference>
<sequence length="217" mass="23143">MSNCRITPVLLMVLVFLFVLNGCGRGMELQELTQQSESGQDEDRKKTEEAAGALAETAGRESGEEEIQLSRCLVHICGAVKEPGVYSLPEGSRVVDAIRAAGGLTQDASERDVNQASVVADGMQIVVPTLEEVKNGSYTWGAAAKGGGETEDGLVDINTADAALLMTLPGIGQTRADAIVAYREQHGSFSTIEDIMKVDGIKEGSFAKLRDRITVRQ</sequence>
<evidence type="ECO:0000313" key="5">
    <source>
        <dbReference type="EMBL" id="ODR61612.1"/>
    </source>
</evidence>
<dbReference type="EMBL" id="MCGH01000003">
    <property type="protein sequence ID" value="ODM03151.1"/>
    <property type="molecule type" value="Genomic_DNA"/>
</dbReference>
<dbReference type="GO" id="GO:0003677">
    <property type="term" value="F:DNA binding"/>
    <property type="evidence" value="ECO:0007669"/>
    <property type="project" value="InterPro"/>
</dbReference>
<dbReference type="Gene3D" id="3.10.560.10">
    <property type="entry name" value="Outer membrane lipoprotein wza domain like"/>
    <property type="match status" value="1"/>
</dbReference>
<reference evidence="5 8" key="2">
    <citation type="submission" date="2016-08" db="EMBL/GenBank/DDBJ databases">
        <title>Characterization of Isolates of Eisenbergiella tayi Derived from Blood Cultures, Using Whole Genome Sequencing.</title>
        <authorList>
            <person name="Bernier A.-M."/>
            <person name="Burdz T."/>
            <person name="Wiebe D."/>
            <person name="Bernard K."/>
        </authorList>
    </citation>
    <scope>NUCLEOTIDE SEQUENCE [LARGE SCALE GENOMIC DNA]</scope>
    <source>
        <strain evidence="5 8">NML120146</strain>
    </source>
</reference>
<keyword evidence="8" id="KW-1185">Reference proteome</keyword>
<dbReference type="InterPro" id="IPR003583">
    <property type="entry name" value="Hlx-hairpin-Hlx_DNA-bd_motif"/>
</dbReference>
<evidence type="ECO:0000256" key="1">
    <source>
        <dbReference type="SAM" id="MobiDB-lite"/>
    </source>
</evidence>
<proteinExistence type="predicted"/>
<comment type="caution">
    <text evidence="3">The sequence shown here is derived from an EMBL/GenBank/DDBJ whole genome shotgun (WGS) entry which is preliminary data.</text>
</comment>
<dbReference type="Gene3D" id="1.10.150.280">
    <property type="entry name" value="AF1531-like domain"/>
    <property type="match status" value="1"/>
</dbReference>